<reference evidence="1" key="1">
    <citation type="journal article" date="2020" name="Cell">
        <title>Large-Scale Comparative Analyses of Tick Genomes Elucidate Their Genetic Diversity and Vector Capacities.</title>
        <authorList>
            <consortium name="Tick Genome and Microbiome Consortium (TIGMIC)"/>
            <person name="Jia N."/>
            <person name="Wang J."/>
            <person name="Shi W."/>
            <person name="Du L."/>
            <person name="Sun Y."/>
            <person name="Zhan W."/>
            <person name="Jiang J.F."/>
            <person name="Wang Q."/>
            <person name="Zhang B."/>
            <person name="Ji P."/>
            <person name="Bell-Sakyi L."/>
            <person name="Cui X.M."/>
            <person name="Yuan T.T."/>
            <person name="Jiang B.G."/>
            <person name="Yang W.F."/>
            <person name="Lam T.T."/>
            <person name="Chang Q.C."/>
            <person name="Ding S.J."/>
            <person name="Wang X.J."/>
            <person name="Zhu J.G."/>
            <person name="Ruan X.D."/>
            <person name="Zhao L."/>
            <person name="Wei J.T."/>
            <person name="Ye R.Z."/>
            <person name="Que T.C."/>
            <person name="Du C.H."/>
            <person name="Zhou Y.H."/>
            <person name="Cheng J.X."/>
            <person name="Dai P.F."/>
            <person name="Guo W.B."/>
            <person name="Han X.H."/>
            <person name="Huang E.J."/>
            <person name="Li L.F."/>
            <person name="Wei W."/>
            <person name="Gao Y.C."/>
            <person name="Liu J.Z."/>
            <person name="Shao H.Z."/>
            <person name="Wang X."/>
            <person name="Wang C.C."/>
            <person name="Yang T.C."/>
            <person name="Huo Q.B."/>
            <person name="Li W."/>
            <person name="Chen H.Y."/>
            <person name="Chen S.E."/>
            <person name="Zhou L.G."/>
            <person name="Ni X.B."/>
            <person name="Tian J.H."/>
            <person name="Sheng Y."/>
            <person name="Liu T."/>
            <person name="Pan Y.S."/>
            <person name="Xia L.Y."/>
            <person name="Li J."/>
            <person name="Zhao F."/>
            <person name="Cao W.C."/>
        </authorList>
    </citation>
    <scope>NUCLEOTIDE SEQUENCE</scope>
    <source>
        <strain evidence="1">Rmic-2018</strain>
    </source>
</reference>
<gene>
    <name evidence="1" type="ORF">HPB51_002963</name>
</gene>
<comment type="caution">
    <text evidence="1">The sequence shown here is derived from an EMBL/GenBank/DDBJ whole genome shotgun (WGS) entry which is preliminary data.</text>
</comment>
<protein>
    <submittedName>
        <fullName evidence="1">Uncharacterized protein</fullName>
    </submittedName>
</protein>
<proteinExistence type="predicted"/>
<dbReference type="Proteomes" id="UP000821866">
    <property type="component" value="Unassembled WGS sequence"/>
</dbReference>
<dbReference type="AlphaFoldDB" id="A0A9J6DSH2"/>
<dbReference type="EMBL" id="JABSTU010000007">
    <property type="protein sequence ID" value="KAH8025067.1"/>
    <property type="molecule type" value="Genomic_DNA"/>
</dbReference>
<reference evidence="1" key="2">
    <citation type="submission" date="2021-09" db="EMBL/GenBank/DDBJ databases">
        <authorList>
            <person name="Jia N."/>
            <person name="Wang J."/>
            <person name="Shi W."/>
            <person name="Du L."/>
            <person name="Sun Y."/>
            <person name="Zhan W."/>
            <person name="Jiang J."/>
            <person name="Wang Q."/>
            <person name="Zhang B."/>
            <person name="Ji P."/>
            <person name="Sakyi L.B."/>
            <person name="Cui X."/>
            <person name="Yuan T."/>
            <person name="Jiang B."/>
            <person name="Yang W."/>
            <person name="Lam T.T.-Y."/>
            <person name="Chang Q."/>
            <person name="Ding S."/>
            <person name="Wang X."/>
            <person name="Zhu J."/>
            <person name="Ruan X."/>
            <person name="Zhao L."/>
            <person name="Wei J."/>
            <person name="Que T."/>
            <person name="Du C."/>
            <person name="Cheng J."/>
            <person name="Dai P."/>
            <person name="Han X."/>
            <person name="Huang E."/>
            <person name="Gao Y."/>
            <person name="Liu J."/>
            <person name="Shao H."/>
            <person name="Ye R."/>
            <person name="Li L."/>
            <person name="Wei W."/>
            <person name="Wang X."/>
            <person name="Wang C."/>
            <person name="Huo Q."/>
            <person name="Li W."/>
            <person name="Guo W."/>
            <person name="Chen H."/>
            <person name="Chen S."/>
            <person name="Zhou L."/>
            <person name="Zhou L."/>
            <person name="Ni X."/>
            <person name="Tian J."/>
            <person name="Zhou Y."/>
            <person name="Sheng Y."/>
            <person name="Liu T."/>
            <person name="Pan Y."/>
            <person name="Xia L."/>
            <person name="Li J."/>
            <person name="Zhao F."/>
            <person name="Cao W."/>
        </authorList>
    </citation>
    <scope>NUCLEOTIDE SEQUENCE</scope>
    <source>
        <strain evidence="1">Rmic-2018</strain>
        <tissue evidence="1">Larvae</tissue>
    </source>
</reference>
<evidence type="ECO:0000313" key="1">
    <source>
        <dbReference type="EMBL" id="KAH8025067.1"/>
    </source>
</evidence>
<keyword evidence="2" id="KW-1185">Reference proteome</keyword>
<name>A0A9J6DSH2_RHIMP</name>
<evidence type="ECO:0000313" key="2">
    <source>
        <dbReference type="Proteomes" id="UP000821866"/>
    </source>
</evidence>
<organism evidence="1 2">
    <name type="scientific">Rhipicephalus microplus</name>
    <name type="common">Cattle tick</name>
    <name type="synonym">Boophilus microplus</name>
    <dbReference type="NCBI Taxonomy" id="6941"/>
    <lineage>
        <taxon>Eukaryota</taxon>
        <taxon>Metazoa</taxon>
        <taxon>Ecdysozoa</taxon>
        <taxon>Arthropoda</taxon>
        <taxon>Chelicerata</taxon>
        <taxon>Arachnida</taxon>
        <taxon>Acari</taxon>
        <taxon>Parasitiformes</taxon>
        <taxon>Ixodida</taxon>
        <taxon>Ixodoidea</taxon>
        <taxon>Ixodidae</taxon>
        <taxon>Rhipicephalinae</taxon>
        <taxon>Rhipicephalus</taxon>
        <taxon>Boophilus</taxon>
    </lineage>
</organism>
<accession>A0A9J6DSH2</accession>
<sequence>MFRQIRNHDDRPRETFDDIVNNLKEVANKATKEIFAELEVPLLNSRLAHLLEAKNALRERLKKESLNRRLRARISQISKYVQQHVKNIAVQQSNEVCNEGDGEIRKGSKWGLA</sequence>